<feature type="region of interest" description="Disordered" evidence="6">
    <location>
        <begin position="177"/>
        <end position="206"/>
    </location>
</feature>
<feature type="compositionally biased region" description="Polar residues" evidence="6">
    <location>
        <begin position="312"/>
        <end position="333"/>
    </location>
</feature>
<comment type="similarity">
    <text evidence="2">Belongs to the TPX2 family.</text>
</comment>
<feature type="region of interest" description="Disordered" evidence="6">
    <location>
        <begin position="1"/>
        <end position="22"/>
    </location>
</feature>
<dbReference type="GO" id="GO:0005874">
    <property type="term" value="C:microtubule"/>
    <property type="evidence" value="ECO:0007669"/>
    <property type="project" value="UniProtKB-KW"/>
</dbReference>
<feature type="compositionally biased region" description="Basic and acidic residues" evidence="6">
    <location>
        <begin position="411"/>
        <end position="438"/>
    </location>
</feature>
<reference evidence="8 9" key="1">
    <citation type="journal article" date="2024" name="Plant J.">
        <title>Genome sequences and population genomics reveal climatic adaptation and genomic divergence between two closely related sweetgum species.</title>
        <authorList>
            <person name="Xu W.Q."/>
            <person name="Ren C.Q."/>
            <person name="Zhang X.Y."/>
            <person name="Comes H.P."/>
            <person name="Liu X.H."/>
            <person name="Li Y.G."/>
            <person name="Kettle C.J."/>
            <person name="Jalonen R."/>
            <person name="Gaisberger H."/>
            <person name="Ma Y.Z."/>
            <person name="Qiu Y.X."/>
        </authorList>
    </citation>
    <scope>NUCLEOTIDE SEQUENCE [LARGE SCALE GENOMIC DNA]</scope>
    <source>
        <strain evidence="8">Hangzhou</strain>
    </source>
</reference>
<dbReference type="PANTHER" id="PTHR47286:SF2">
    <property type="entry name" value="F3I6.9 PROTEIN"/>
    <property type="match status" value="1"/>
</dbReference>
<feature type="compositionally biased region" description="Acidic residues" evidence="6">
    <location>
        <begin position="117"/>
        <end position="129"/>
    </location>
</feature>
<keyword evidence="4" id="KW-0493">Microtubule</keyword>
<dbReference type="InterPro" id="IPR027329">
    <property type="entry name" value="TPX2_C"/>
</dbReference>
<gene>
    <name evidence="8" type="ORF">L1049_005585</name>
</gene>
<organism evidence="8 9">
    <name type="scientific">Liquidambar formosana</name>
    <name type="common">Formosan gum</name>
    <dbReference type="NCBI Taxonomy" id="63359"/>
    <lineage>
        <taxon>Eukaryota</taxon>
        <taxon>Viridiplantae</taxon>
        <taxon>Streptophyta</taxon>
        <taxon>Embryophyta</taxon>
        <taxon>Tracheophyta</taxon>
        <taxon>Spermatophyta</taxon>
        <taxon>Magnoliopsida</taxon>
        <taxon>eudicotyledons</taxon>
        <taxon>Gunneridae</taxon>
        <taxon>Pentapetalae</taxon>
        <taxon>Saxifragales</taxon>
        <taxon>Altingiaceae</taxon>
        <taxon>Liquidambar</taxon>
    </lineage>
</organism>
<evidence type="ECO:0000256" key="5">
    <source>
        <dbReference type="ARBA" id="ARBA00023212"/>
    </source>
</evidence>
<evidence type="ECO:0000313" key="9">
    <source>
        <dbReference type="Proteomes" id="UP001415857"/>
    </source>
</evidence>
<evidence type="ECO:0000256" key="3">
    <source>
        <dbReference type="ARBA" id="ARBA00022490"/>
    </source>
</evidence>
<evidence type="ECO:0000259" key="7">
    <source>
        <dbReference type="Pfam" id="PF06886"/>
    </source>
</evidence>
<evidence type="ECO:0000256" key="4">
    <source>
        <dbReference type="ARBA" id="ARBA00022701"/>
    </source>
</evidence>
<evidence type="ECO:0000256" key="1">
    <source>
        <dbReference type="ARBA" id="ARBA00004245"/>
    </source>
</evidence>
<accession>A0AAP0WQ62</accession>
<evidence type="ECO:0000256" key="6">
    <source>
        <dbReference type="SAM" id="MobiDB-lite"/>
    </source>
</evidence>
<keyword evidence="3" id="KW-0963">Cytoplasm</keyword>
<dbReference type="AlphaFoldDB" id="A0AAP0WQ62"/>
<feature type="region of interest" description="Disordered" evidence="6">
    <location>
        <begin position="220"/>
        <end position="335"/>
    </location>
</feature>
<dbReference type="Proteomes" id="UP001415857">
    <property type="component" value="Unassembled WGS sequence"/>
</dbReference>
<keyword evidence="9" id="KW-1185">Reference proteome</keyword>
<name>A0AAP0WQ62_LIQFO</name>
<feature type="region of interest" description="Disordered" evidence="6">
    <location>
        <begin position="96"/>
        <end position="131"/>
    </location>
</feature>
<feature type="compositionally biased region" description="Basic and acidic residues" evidence="6">
    <location>
        <begin position="181"/>
        <end position="195"/>
    </location>
</feature>
<sequence length="478" mass="52812">MGESIVDSTIDEDKKQMGESAASDGVLEVSVSFGRFENDSLSWEKWSSFSQNKYLEEVGKCSTPGSVAKKAAYFEAHYRKIAARKAELLDQEKQMETGPLRLDGPNCGDLIRKTSDNDEEIDISNDQDPTEIVNQEANLISEVNSTNVDEPKQDASITIECQSSSIEGDKEELDCRLGSPKLEKPEGGVLVKEESPSMGSQDIVESPLNLDNEIECHLKVKEENAKQDPATESQKITLANKERNVARVKKTTVSPLPKSPQISTPRVPRPISSTSTMMSASRSSTKKGTSSSLPRSKNPSAGESRKAAPTSLHMSLSLDPTNSDPASLTSTRKSLIMEQMGDKDIVKRAFKTFQNNFNQLKSPVEDKSSVPKQVPRKGTQLKDMTSVTPRKENEGSHKAGGLDQRTAKFLKKLDEKSSAREAEKTRLRSKSKEEKEAEIKKLRQSLNFKATPMPAFYRGQRLSKSLLDKEGSKNEIHS</sequence>
<keyword evidence="5" id="KW-0206">Cytoskeleton</keyword>
<evidence type="ECO:0000256" key="2">
    <source>
        <dbReference type="ARBA" id="ARBA00005885"/>
    </source>
</evidence>
<protein>
    <recommendedName>
        <fullName evidence="7">TPX2 C-terminal domain-containing protein</fullName>
    </recommendedName>
</protein>
<feature type="compositionally biased region" description="Low complexity" evidence="6">
    <location>
        <begin position="272"/>
        <end position="292"/>
    </location>
</feature>
<proteinExistence type="inferred from homology"/>
<feature type="domain" description="TPX2 C-terminal" evidence="7">
    <location>
        <begin position="407"/>
        <end position="461"/>
    </location>
</feature>
<feature type="region of interest" description="Disordered" evidence="6">
    <location>
        <begin position="357"/>
        <end position="438"/>
    </location>
</feature>
<evidence type="ECO:0000313" key="8">
    <source>
        <dbReference type="EMBL" id="KAK9276054.1"/>
    </source>
</evidence>
<dbReference type="Pfam" id="PF06886">
    <property type="entry name" value="TPX2"/>
    <property type="match status" value="1"/>
</dbReference>
<comment type="caution">
    <text evidence="8">The sequence shown here is derived from an EMBL/GenBank/DDBJ whole genome shotgun (WGS) entry which is preliminary data.</text>
</comment>
<comment type="subcellular location">
    <subcellularLocation>
        <location evidence="1">Cytoplasm</location>
        <location evidence="1">Cytoskeleton</location>
    </subcellularLocation>
</comment>
<dbReference type="PANTHER" id="PTHR47286">
    <property type="entry name" value="F3I6.9 PROTEIN"/>
    <property type="match status" value="1"/>
</dbReference>
<dbReference type="EMBL" id="JBBPBK010000010">
    <property type="protein sequence ID" value="KAK9276054.1"/>
    <property type="molecule type" value="Genomic_DNA"/>
</dbReference>